<proteinExistence type="predicted"/>
<dbReference type="Proteomes" id="UP000053766">
    <property type="component" value="Unassembled WGS sequence"/>
</dbReference>
<gene>
    <name evidence="1" type="ORF">DICVIV_08477</name>
</gene>
<reference evidence="2" key="2">
    <citation type="journal article" date="2016" name="Sci. Rep.">
        <title>Dictyocaulus viviparus genome, variome and transcriptome elucidate lungworm biology and support future intervention.</title>
        <authorList>
            <person name="McNulty S.N."/>
            <person name="Strube C."/>
            <person name="Rosa B.A."/>
            <person name="Martin J.C."/>
            <person name="Tyagi R."/>
            <person name="Choi Y.J."/>
            <person name="Wang Q."/>
            <person name="Hallsworth Pepin K."/>
            <person name="Zhang X."/>
            <person name="Ozersky P."/>
            <person name="Wilson R.K."/>
            <person name="Sternberg P.W."/>
            <person name="Gasser R.B."/>
            <person name="Mitreva M."/>
        </authorList>
    </citation>
    <scope>NUCLEOTIDE SEQUENCE [LARGE SCALE GENOMIC DNA]</scope>
    <source>
        <strain evidence="2">HannoverDv2000</strain>
    </source>
</reference>
<evidence type="ECO:0000313" key="1">
    <source>
        <dbReference type="EMBL" id="KJH45474.1"/>
    </source>
</evidence>
<protein>
    <submittedName>
        <fullName evidence="1">Uncharacterized protein</fullName>
    </submittedName>
</protein>
<reference evidence="1 2" key="1">
    <citation type="submission" date="2013-11" db="EMBL/GenBank/DDBJ databases">
        <title>Draft genome of the bovine lungworm Dictyocaulus viviparus.</title>
        <authorList>
            <person name="Mitreva M."/>
        </authorList>
    </citation>
    <scope>NUCLEOTIDE SEQUENCE [LARGE SCALE GENOMIC DNA]</scope>
    <source>
        <strain evidence="1 2">HannoverDv2000</strain>
    </source>
</reference>
<keyword evidence="2" id="KW-1185">Reference proteome</keyword>
<dbReference type="EMBL" id="KN716406">
    <property type="protein sequence ID" value="KJH45474.1"/>
    <property type="molecule type" value="Genomic_DNA"/>
</dbReference>
<organism evidence="1 2">
    <name type="scientific">Dictyocaulus viviparus</name>
    <name type="common">Bovine lungworm</name>
    <dbReference type="NCBI Taxonomy" id="29172"/>
    <lineage>
        <taxon>Eukaryota</taxon>
        <taxon>Metazoa</taxon>
        <taxon>Ecdysozoa</taxon>
        <taxon>Nematoda</taxon>
        <taxon>Chromadorea</taxon>
        <taxon>Rhabditida</taxon>
        <taxon>Rhabditina</taxon>
        <taxon>Rhabditomorpha</taxon>
        <taxon>Strongyloidea</taxon>
        <taxon>Metastrongylidae</taxon>
        <taxon>Dictyocaulus</taxon>
    </lineage>
</organism>
<name>A0A0D8XNU4_DICVI</name>
<accession>A0A0D8XNU4</accession>
<sequence length="39" mass="4661">MPSTFPIWDSMREGTQFMHRCDTATNGSQYFSNHFQQIY</sequence>
<dbReference type="AlphaFoldDB" id="A0A0D8XNU4"/>
<evidence type="ECO:0000313" key="2">
    <source>
        <dbReference type="Proteomes" id="UP000053766"/>
    </source>
</evidence>